<proteinExistence type="predicted"/>
<name>A0ABD4SIF6_LACDL</name>
<dbReference type="RefSeq" id="WP_231524823.1">
    <property type="nucleotide sequence ID" value="NZ_JAJNUX010000060.1"/>
</dbReference>
<keyword evidence="1" id="KW-0472">Membrane</keyword>
<reference evidence="2 3" key="1">
    <citation type="submission" date="2021-12" db="EMBL/GenBank/DDBJ databases">
        <title>Antimicrobial susceptibility of Lactobacillus delbrueckii subsp. lactis obtained from milk products and other habitats.</title>
        <authorList>
            <person name="Shani N."/>
        </authorList>
    </citation>
    <scope>NUCLEOTIDE SEQUENCE [LARGE SCALE GENOMIC DNA]</scope>
    <source>
        <strain evidence="2 3">FAM 21755</strain>
    </source>
</reference>
<protein>
    <submittedName>
        <fullName evidence="2">Uncharacterized protein</fullName>
    </submittedName>
</protein>
<dbReference type="EMBL" id="JAJNUY010000068">
    <property type="protein sequence ID" value="MCD5564333.1"/>
    <property type="molecule type" value="Genomic_DNA"/>
</dbReference>
<dbReference type="Proteomes" id="UP001200334">
    <property type="component" value="Unassembled WGS sequence"/>
</dbReference>
<sequence>MFSLILQSAKSNIFKLLVVAAIALSFNMLYYLNKGNLSRLVVNAEEGAITEEFDRSYEKVNDIDSNDLSADEVEELKTYVKLAPKVIVADANEDLPDGEIPGGDTLDLSEEVDASVGSTIGKKLIKKFGKKFVTKKLPRIIYGKLPKAVIKKITLKKFEKAWNDLFLGSVAGIVSEQAYNYMVKNHVPKWAAKSAAAVLYGVIWYYLN</sequence>
<gene>
    <name evidence="2" type="ORF">LOB85_09600</name>
</gene>
<accession>A0ABD4SIF6</accession>
<comment type="caution">
    <text evidence="2">The sequence shown here is derived from an EMBL/GenBank/DDBJ whole genome shotgun (WGS) entry which is preliminary data.</text>
</comment>
<evidence type="ECO:0000256" key="1">
    <source>
        <dbReference type="SAM" id="Phobius"/>
    </source>
</evidence>
<dbReference type="AlphaFoldDB" id="A0ABD4SIF6"/>
<keyword evidence="1" id="KW-0812">Transmembrane</keyword>
<keyword evidence="1" id="KW-1133">Transmembrane helix</keyword>
<feature type="transmembrane region" description="Helical" evidence="1">
    <location>
        <begin position="12"/>
        <end position="32"/>
    </location>
</feature>
<evidence type="ECO:0000313" key="2">
    <source>
        <dbReference type="EMBL" id="MCD5564333.1"/>
    </source>
</evidence>
<organism evidence="2 3">
    <name type="scientific">Lactobacillus delbrueckii subsp. lactis</name>
    <dbReference type="NCBI Taxonomy" id="29397"/>
    <lineage>
        <taxon>Bacteria</taxon>
        <taxon>Bacillati</taxon>
        <taxon>Bacillota</taxon>
        <taxon>Bacilli</taxon>
        <taxon>Lactobacillales</taxon>
        <taxon>Lactobacillaceae</taxon>
        <taxon>Lactobacillus</taxon>
    </lineage>
</organism>
<evidence type="ECO:0000313" key="3">
    <source>
        <dbReference type="Proteomes" id="UP001200334"/>
    </source>
</evidence>